<dbReference type="Proteomes" id="UP000050360">
    <property type="component" value="Unassembled WGS sequence"/>
</dbReference>
<keyword evidence="1" id="KW-0812">Transmembrane</keyword>
<evidence type="ECO:0000256" key="1">
    <source>
        <dbReference type="SAM" id="Phobius"/>
    </source>
</evidence>
<dbReference type="Pfam" id="PF14329">
    <property type="entry name" value="DUF4386"/>
    <property type="match status" value="1"/>
</dbReference>
<dbReference type="AlphaFoldDB" id="A0A0P7ZEV2"/>
<accession>A0A0P7ZEV2</accession>
<gene>
    <name evidence="2" type="ORF">MPEBLZ_02206</name>
</gene>
<comment type="caution">
    <text evidence="2">The sequence shown here is derived from an EMBL/GenBank/DDBJ whole genome shotgun (WGS) entry which is preliminary data.</text>
</comment>
<dbReference type="EMBL" id="LKCM01000167">
    <property type="protein sequence ID" value="KPQ43248.1"/>
    <property type="molecule type" value="Genomic_DNA"/>
</dbReference>
<feature type="transmembrane region" description="Helical" evidence="1">
    <location>
        <begin position="168"/>
        <end position="188"/>
    </location>
</feature>
<feature type="transmembrane region" description="Helical" evidence="1">
    <location>
        <begin position="136"/>
        <end position="156"/>
    </location>
</feature>
<feature type="transmembrane region" description="Helical" evidence="1">
    <location>
        <begin position="53"/>
        <end position="74"/>
    </location>
</feature>
<feature type="transmembrane region" description="Helical" evidence="1">
    <location>
        <begin position="200"/>
        <end position="219"/>
    </location>
</feature>
<keyword evidence="1" id="KW-0472">Membrane</keyword>
<dbReference type="InterPro" id="IPR025495">
    <property type="entry name" value="DUF4386"/>
</dbReference>
<dbReference type="PATRIC" id="fig|1719120.3.peg.2409"/>
<evidence type="ECO:0008006" key="4">
    <source>
        <dbReference type="Google" id="ProtNLM"/>
    </source>
</evidence>
<evidence type="ECO:0000313" key="2">
    <source>
        <dbReference type="EMBL" id="KPQ43248.1"/>
    </source>
</evidence>
<feature type="transmembrane region" description="Helical" evidence="1">
    <location>
        <begin position="86"/>
        <end position="109"/>
    </location>
</feature>
<organism evidence="2 3">
    <name type="scientific">Candidatus Methanoperedens nitratireducens</name>
    <dbReference type="NCBI Taxonomy" id="1392998"/>
    <lineage>
        <taxon>Archaea</taxon>
        <taxon>Methanobacteriati</taxon>
        <taxon>Methanobacteriota</taxon>
        <taxon>Stenosarchaea group</taxon>
        <taxon>Methanomicrobia</taxon>
        <taxon>Methanosarcinales</taxon>
        <taxon>ANME-2 cluster</taxon>
        <taxon>Candidatus Methanoperedentaceae</taxon>
        <taxon>Candidatus Methanoperedens</taxon>
    </lineage>
</organism>
<proteinExistence type="predicted"/>
<name>A0A0P7ZEV2_9EURY</name>
<sequence length="240" mass="25605">MNSNKKIARTTGILFIIATAAVLLGSGLTESIVGAPDYLVQIAANKNLVALGAILYFVAAAGSAGIAISLYPVLRKYNEGLAIGSVGFRLIEAVFYIVSALGLLSLLSLSQEYASAEPQAVPTFQVLGTSILAMRVWAGFVLAVIAFCLGAAMYYYVMYRFRLIPRWLSVWGLVALTLLLLMTLLIAFGERISGPSGMQVLLVLPILVQEMVLAVWLIVKGFNPSAIASGSPKTDTNEVK</sequence>
<protein>
    <recommendedName>
        <fullName evidence="4">DUF4386 domain-containing protein</fullName>
    </recommendedName>
</protein>
<keyword evidence="1" id="KW-1133">Transmembrane helix</keyword>
<reference evidence="2 3" key="1">
    <citation type="submission" date="2015-09" db="EMBL/GenBank/DDBJ databases">
        <title>A metagenomics-based metabolic model of nitrate-dependent anaerobic oxidation of methane by Methanoperedens-like archaea.</title>
        <authorList>
            <person name="Arshad A."/>
            <person name="Speth D.R."/>
            <person name="De Graaf R.M."/>
            <person name="Op Den Camp H.J."/>
            <person name="Jetten M.S."/>
            <person name="Welte C.U."/>
        </authorList>
    </citation>
    <scope>NUCLEOTIDE SEQUENCE [LARGE SCALE GENOMIC DNA]</scope>
</reference>
<evidence type="ECO:0000313" key="3">
    <source>
        <dbReference type="Proteomes" id="UP000050360"/>
    </source>
</evidence>